<evidence type="ECO:0000313" key="3">
    <source>
        <dbReference type="Proteomes" id="UP000253410"/>
    </source>
</evidence>
<accession>A0A365XZ94</accession>
<dbReference type="SUPFAM" id="SSF54427">
    <property type="entry name" value="NTF2-like"/>
    <property type="match status" value="1"/>
</dbReference>
<dbReference type="InterPro" id="IPR032710">
    <property type="entry name" value="NTF2-like_dom_sf"/>
</dbReference>
<feature type="domain" description="DUF4440" evidence="1">
    <location>
        <begin position="32"/>
        <end position="137"/>
    </location>
</feature>
<name>A0A365XZ94_9BACT</name>
<dbReference type="InterPro" id="IPR027843">
    <property type="entry name" value="DUF4440"/>
</dbReference>
<dbReference type="RefSeq" id="WP_113614270.1">
    <property type="nucleotide sequence ID" value="NZ_QFFJ01000001.1"/>
</dbReference>
<organism evidence="2 3">
    <name type="scientific">Chitinophaga flava</name>
    <dbReference type="NCBI Taxonomy" id="2259036"/>
    <lineage>
        <taxon>Bacteria</taxon>
        <taxon>Pseudomonadati</taxon>
        <taxon>Bacteroidota</taxon>
        <taxon>Chitinophagia</taxon>
        <taxon>Chitinophagales</taxon>
        <taxon>Chitinophagaceae</taxon>
        <taxon>Chitinophaga</taxon>
    </lineage>
</organism>
<reference evidence="2 3" key="1">
    <citation type="submission" date="2018-05" db="EMBL/GenBank/DDBJ databases">
        <title>Chitinophaga sp. K3CV102501T nov., isolated from isolated from a monsoon evergreen broad-leaved forest soil.</title>
        <authorList>
            <person name="Lv Y."/>
        </authorList>
    </citation>
    <scope>NUCLEOTIDE SEQUENCE [LARGE SCALE GENOMIC DNA]</scope>
    <source>
        <strain evidence="2 3">GDMCC 1.1325</strain>
    </source>
</reference>
<evidence type="ECO:0000259" key="1">
    <source>
        <dbReference type="Pfam" id="PF14534"/>
    </source>
</evidence>
<gene>
    <name evidence="2" type="ORF">DF182_03405</name>
</gene>
<dbReference type="EMBL" id="QFFJ01000001">
    <property type="protein sequence ID" value="RBL91672.1"/>
    <property type="molecule type" value="Genomic_DNA"/>
</dbReference>
<dbReference type="OrthoDB" id="678190at2"/>
<keyword evidence="3" id="KW-1185">Reference proteome</keyword>
<proteinExistence type="predicted"/>
<comment type="caution">
    <text evidence="2">The sequence shown here is derived from an EMBL/GenBank/DDBJ whole genome shotgun (WGS) entry which is preliminary data.</text>
</comment>
<dbReference type="PROSITE" id="PS51257">
    <property type="entry name" value="PROKAR_LIPOPROTEIN"/>
    <property type="match status" value="1"/>
</dbReference>
<sequence>MKIIGNLLLILLLAGCTTKAPSDEADIASLKKTTQAIRDAFARGDVAALVKFHHPHVIKYFGGNNVVDGRQALEKGLVEMFRTARMEFVDHKLESLVIHDGTAVETSIFTIKVTPKNGEPPTLSHGRAMVVYVRDKDNPSEWVSIREMAQAAP</sequence>
<dbReference type="AlphaFoldDB" id="A0A365XZ94"/>
<dbReference type="Proteomes" id="UP000253410">
    <property type="component" value="Unassembled WGS sequence"/>
</dbReference>
<protein>
    <recommendedName>
        <fullName evidence="1">DUF4440 domain-containing protein</fullName>
    </recommendedName>
</protein>
<dbReference type="Pfam" id="PF14534">
    <property type="entry name" value="DUF4440"/>
    <property type="match status" value="1"/>
</dbReference>
<dbReference type="Gene3D" id="3.10.450.50">
    <property type="match status" value="1"/>
</dbReference>
<evidence type="ECO:0000313" key="2">
    <source>
        <dbReference type="EMBL" id="RBL91672.1"/>
    </source>
</evidence>